<protein>
    <recommendedName>
        <fullName evidence="4">DUF4139 domain-containing protein</fullName>
    </recommendedName>
</protein>
<keyword evidence="3" id="KW-1185">Reference proteome</keyword>
<accession>A0A2T3W4I4</accession>
<reference evidence="2 3" key="1">
    <citation type="submission" date="2018-03" db="EMBL/GenBank/DDBJ databases">
        <title>Draft genome of Deinococcus sp. OD32.</title>
        <authorList>
            <person name="Wang X.-P."/>
            <person name="Du Z.-J."/>
        </authorList>
    </citation>
    <scope>NUCLEOTIDE SEQUENCE [LARGE SCALE GENOMIC DNA]</scope>
    <source>
        <strain evidence="2 3">OD32</strain>
    </source>
</reference>
<dbReference type="AlphaFoldDB" id="A0A2T3W4I4"/>
<name>A0A2T3W4I4_9DEIO</name>
<dbReference type="RefSeq" id="WP_107139196.1">
    <property type="nucleotide sequence ID" value="NZ_PYSV01000020.1"/>
</dbReference>
<dbReference type="Proteomes" id="UP000240317">
    <property type="component" value="Unassembled WGS sequence"/>
</dbReference>
<keyword evidence="1" id="KW-0732">Signal</keyword>
<feature type="signal peptide" evidence="1">
    <location>
        <begin position="1"/>
        <end position="19"/>
    </location>
</feature>
<dbReference type="EMBL" id="PYSV01000020">
    <property type="protein sequence ID" value="PTA66782.1"/>
    <property type="molecule type" value="Genomic_DNA"/>
</dbReference>
<comment type="caution">
    <text evidence="2">The sequence shown here is derived from an EMBL/GenBank/DDBJ whole genome shotgun (WGS) entry which is preliminary data.</text>
</comment>
<organism evidence="2 3">
    <name type="scientific">Deinococcus arcticus</name>
    <dbReference type="NCBI Taxonomy" id="2136176"/>
    <lineage>
        <taxon>Bacteria</taxon>
        <taxon>Thermotogati</taxon>
        <taxon>Deinococcota</taxon>
        <taxon>Deinococci</taxon>
        <taxon>Deinococcales</taxon>
        <taxon>Deinococcaceae</taxon>
        <taxon>Deinococcus</taxon>
    </lineage>
</organism>
<evidence type="ECO:0000256" key="1">
    <source>
        <dbReference type="SAM" id="SignalP"/>
    </source>
</evidence>
<evidence type="ECO:0000313" key="2">
    <source>
        <dbReference type="EMBL" id="PTA66782.1"/>
    </source>
</evidence>
<gene>
    <name evidence="2" type="ORF">C8263_16280</name>
</gene>
<proteinExistence type="predicted"/>
<sequence length="430" mass="45996">MNRLARVLLLTLLPSTALATDLRLYPTFTEVQQPLTSQALTFPSAQWRWIQPASFSVLGPSGVTFSLYPEELEWLRTQEGQAVTWRPAGQPPVPATLARADDLLLKLNTGEFVHAPRSELAFPTAPPVQGGVTFRLSASASSGARLSYRTQALFWTPRYELNLSGAAANLSALAQINNLSDQVFTAGQVDLFGGTVRQVQGNSVPTPVNALPFAAGSNTEAVRVLPGASTGGAGQISLVGEVRGLQRYALPGGLTIGRGEQRTLPFLKPQVSGFTRYASVQSYFDAQNRSGQVDRHYKFTSSLSLPAGAVDVREGGLLVGSVTLPAAQAGKPVDLNLGADPELRYEKVVKRLGQEKNSAGQIVSTTSQVTYTFVSGKATAMRVTVREQLYGRTVAVDGNTAQNGQVSLTRQVEVPARGKATLTFKLKILN</sequence>
<evidence type="ECO:0008006" key="4">
    <source>
        <dbReference type="Google" id="ProtNLM"/>
    </source>
</evidence>
<evidence type="ECO:0000313" key="3">
    <source>
        <dbReference type="Proteomes" id="UP000240317"/>
    </source>
</evidence>
<feature type="chain" id="PRO_5015612271" description="DUF4139 domain-containing protein" evidence="1">
    <location>
        <begin position="20"/>
        <end position="430"/>
    </location>
</feature>
<dbReference type="PANTHER" id="PTHR38075">
    <property type="entry name" value="DUF4139 DOMAIN-CONTAINING PROTEIN"/>
    <property type="match status" value="1"/>
</dbReference>
<dbReference type="OrthoDB" id="58667at2"/>
<dbReference type="PANTHER" id="PTHR38075:SF1">
    <property type="entry name" value="DUF4139 DOMAIN-CONTAINING PROTEIN"/>
    <property type="match status" value="1"/>
</dbReference>